<accession>A0A1I3Z4Y5</accession>
<evidence type="ECO:0000256" key="5">
    <source>
        <dbReference type="ARBA" id="ARBA00023136"/>
    </source>
</evidence>
<keyword evidence="3 6" id="KW-0812">Transmembrane</keyword>
<dbReference type="RefSeq" id="WP_092958053.1">
    <property type="nucleotide sequence ID" value="NZ_FOSQ01000002.1"/>
</dbReference>
<evidence type="ECO:0000313" key="7">
    <source>
        <dbReference type="EMBL" id="SFK39168.1"/>
    </source>
</evidence>
<evidence type="ECO:0000256" key="6">
    <source>
        <dbReference type="SAM" id="Phobius"/>
    </source>
</evidence>
<dbReference type="GO" id="GO:0033228">
    <property type="term" value="P:cysteine export across plasma membrane"/>
    <property type="evidence" value="ECO:0007669"/>
    <property type="project" value="TreeGrafter"/>
</dbReference>
<evidence type="ECO:0000256" key="4">
    <source>
        <dbReference type="ARBA" id="ARBA00022989"/>
    </source>
</evidence>
<dbReference type="Proteomes" id="UP000199473">
    <property type="component" value="Unassembled WGS sequence"/>
</dbReference>
<dbReference type="GO" id="GO:0015171">
    <property type="term" value="F:amino acid transmembrane transporter activity"/>
    <property type="evidence" value="ECO:0007669"/>
    <property type="project" value="TreeGrafter"/>
</dbReference>
<feature type="transmembrane region" description="Helical" evidence="6">
    <location>
        <begin position="146"/>
        <end position="170"/>
    </location>
</feature>
<dbReference type="GO" id="GO:0005886">
    <property type="term" value="C:plasma membrane"/>
    <property type="evidence" value="ECO:0007669"/>
    <property type="project" value="UniProtKB-SubCell"/>
</dbReference>
<dbReference type="InterPro" id="IPR001123">
    <property type="entry name" value="LeuE-type"/>
</dbReference>
<sequence length="200" mass="20796">MTEWLPLLGFAIATSVTPGPNVLMVAAGAASHGVRGVVPHMLGITGGFGAMLLLVGLGLAGPLAASVWLHEAMRWAGAAWLLWLAWKIASAPVSDRKGAGEGPRRPPMGFRSAALFQWVNPKAWMIAAAVTPAFTRAGEPLLPQVVAISAAFIAVSLPCLLVWAGIGAGAGRLLRSPGRLRAFNILMALLLVASLVPMLR</sequence>
<evidence type="ECO:0000256" key="2">
    <source>
        <dbReference type="ARBA" id="ARBA00022475"/>
    </source>
</evidence>
<dbReference type="PANTHER" id="PTHR30086:SF20">
    <property type="entry name" value="ARGININE EXPORTER PROTEIN ARGO-RELATED"/>
    <property type="match status" value="1"/>
</dbReference>
<feature type="transmembrane region" description="Helical" evidence="6">
    <location>
        <begin position="114"/>
        <end position="134"/>
    </location>
</feature>
<dbReference type="OrthoDB" id="9812084at2"/>
<evidence type="ECO:0000313" key="8">
    <source>
        <dbReference type="Proteomes" id="UP000199473"/>
    </source>
</evidence>
<feature type="transmembrane region" description="Helical" evidence="6">
    <location>
        <begin position="6"/>
        <end position="30"/>
    </location>
</feature>
<keyword evidence="4 6" id="KW-1133">Transmembrane helix</keyword>
<dbReference type="EMBL" id="FOSQ01000002">
    <property type="protein sequence ID" value="SFK39168.1"/>
    <property type="molecule type" value="Genomic_DNA"/>
</dbReference>
<comment type="subcellular location">
    <subcellularLocation>
        <location evidence="1">Cell membrane</location>
        <topology evidence="1">Multi-pass membrane protein</topology>
    </subcellularLocation>
</comment>
<reference evidence="7 8" key="1">
    <citation type="submission" date="2016-10" db="EMBL/GenBank/DDBJ databases">
        <authorList>
            <person name="de Groot N.N."/>
        </authorList>
    </citation>
    <scope>NUCLEOTIDE SEQUENCE [LARGE SCALE GENOMIC DNA]</scope>
    <source>
        <strain evidence="7 8">DSM 19981</strain>
    </source>
</reference>
<dbReference type="STRING" id="1123062.SAMN02745775_102175"/>
<keyword evidence="5 6" id="KW-0472">Membrane</keyword>
<feature type="transmembrane region" description="Helical" evidence="6">
    <location>
        <begin position="42"/>
        <end position="69"/>
    </location>
</feature>
<protein>
    <submittedName>
        <fullName evidence="7">Threonine/homoserine/homoserine lactone efflux protein</fullName>
    </submittedName>
</protein>
<feature type="transmembrane region" description="Helical" evidence="6">
    <location>
        <begin position="182"/>
        <end position="199"/>
    </location>
</feature>
<dbReference type="AlphaFoldDB" id="A0A1I3Z4Y5"/>
<evidence type="ECO:0000256" key="3">
    <source>
        <dbReference type="ARBA" id="ARBA00022692"/>
    </source>
</evidence>
<keyword evidence="2" id="KW-1003">Cell membrane</keyword>
<name>A0A1I3Z4Y5_9PROT</name>
<dbReference type="Pfam" id="PF01810">
    <property type="entry name" value="LysE"/>
    <property type="match status" value="1"/>
</dbReference>
<evidence type="ECO:0000256" key="1">
    <source>
        <dbReference type="ARBA" id="ARBA00004651"/>
    </source>
</evidence>
<dbReference type="PANTHER" id="PTHR30086">
    <property type="entry name" value="ARGININE EXPORTER PROTEIN ARGO"/>
    <property type="match status" value="1"/>
</dbReference>
<keyword evidence="8" id="KW-1185">Reference proteome</keyword>
<gene>
    <name evidence="7" type="ORF">SAMN02745775_102175</name>
</gene>
<organism evidence="7 8">
    <name type="scientific">Falsiroseomonas stagni DSM 19981</name>
    <dbReference type="NCBI Taxonomy" id="1123062"/>
    <lineage>
        <taxon>Bacteria</taxon>
        <taxon>Pseudomonadati</taxon>
        <taxon>Pseudomonadota</taxon>
        <taxon>Alphaproteobacteria</taxon>
        <taxon>Acetobacterales</taxon>
        <taxon>Roseomonadaceae</taxon>
        <taxon>Falsiroseomonas</taxon>
    </lineage>
</organism>
<proteinExistence type="predicted"/>